<dbReference type="SUPFAM" id="SSF51735">
    <property type="entry name" value="NAD(P)-binding Rossmann-fold domains"/>
    <property type="match status" value="1"/>
</dbReference>
<dbReference type="InterPro" id="IPR011032">
    <property type="entry name" value="GroES-like_sf"/>
</dbReference>
<dbReference type="GO" id="GO:0008270">
    <property type="term" value="F:zinc ion binding"/>
    <property type="evidence" value="ECO:0007669"/>
    <property type="project" value="InterPro"/>
</dbReference>
<dbReference type="InterPro" id="IPR002328">
    <property type="entry name" value="ADH_Zn_CS"/>
</dbReference>
<dbReference type="PROSITE" id="PS00059">
    <property type="entry name" value="ADH_ZINC"/>
    <property type="match status" value="1"/>
</dbReference>
<comment type="similarity">
    <text evidence="6">Belongs to the zinc-containing alcohol dehydrogenase family.</text>
</comment>
<keyword evidence="5" id="KW-0520">NAD</keyword>
<reference evidence="8" key="1">
    <citation type="submission" date="2025-08" db="UniProtKB">
        <authorList>
            <consortium name="Ensembl"/>
        </authorList>
    </citation>
    <scope>IDENTIFICATION</scope>
</reference>
<dbReference type="Ensembl" id="ENSMMOT00000005907.1">
    <property type="protein sequence ID" value="ENSMMOP00000005805.1"/>
    <property type="gene ID" value="ENSMMOG00000003281.1"/>
</dbReference>
<evidence type="ECO:0000256" key="4">
    <source>
        <dbReference type="ARBA" id="ARBA00023002"/>
    </source>
</evidence>
<dbReference type="Proteomes" id="UP000261620">
    <property type="component" value="Unplaced"/>
</dbReference>
<organism evidence="8 9">
    <name type="scientific">Mola mola</name>
    <name type="common">Ocean sunfish</name>
    <name type="synonym">Tetraodon mola</name>
    <dbReference type="NCBI Taxonomy" id="94237"/>
    <lineage>
        <taxon>Eukaryota</taxon>
        <taxon>Metazoa</taxon>
        <taxon>Chordata</taxon>
        <taxon>Craniata</taxon>
        <taxon>Vertebrata</taxon>
        <taxon>Euteleostomi</taxon>
        <taxon>Actinopterygii</taxon>
        <taxon>Neopterygii</taxon>
        <taxon>Teleostei</taxon>
        <taxon>Neoteleostei</taxon>
        <taxon>Acanthomorphata</taxon>
        <taxon>Eupercaria</taxon>
        <taxon>Tetraodontiformes</taxon>
        <taxon>Molidae</taxon>
        <taxon>Mola</taxon>
    </lineage>
</organism>
<dbReference type="InterPro" id="IPR036291">
    <property type="entry name" value="NAD(P)-bd_dom_sf"/>
</dbReference>
<reference evidence="8" key="2">
    <citation type="submission" date="2025-09" db="UniProtKB">
        <authorList>
            <consortium name="Ensembl"/>
        </authorList>
    </citation>
    <scope>IDENTIFICATION</scope>
</reference>
<dbReference type="InterPro" id="IPR013149">
    <property type="entry name" value="ADH-like_C"/>
</dbReference>
<evidence type="ECO:0000256" key="5">
    <source>
        <dbReference type="ARBA" id="ARBA00023027"/>
    </source>
</evidence>
<protein>
    <recommendedName>
        <fullName evidence="7">Enoyl reductase (ER) domain-containing protein</fullName>
    </recommendedName>
</protein>
<evidence type="ECO:0000313" key="8">
    <source>
        <dbReference type="Ensembl" id="ENSMMOP00000005805.1"/>
    </source>
</evidence>
<dbReference type="GO" id="GO:0005829">
    <property type="term" value="C:cytosol"/>
    <property type="evidence" value="ECO:0007669"/>
    <property type="project" value="TreeGrafter"/>
</dbReference>
<evidence type="ECO:0000259" key="7">
    <source>
        <dbReference type="SMART" id="SM00829"/>
    </source>
</evidence>
<dbReference type="Pfam" id="PF00107">
    <property type="entry name" value="ADH_zinc_N"/>
    <property type="match status" value="1"/>
</dbReference>
<dbReference type="PANTHER" id="PTHR43880:SF3">
    <property type="entry name" value="ALCOHOL DEHYDROGENASE 8A-RELATED"/>
    <property type="match status" value="1"/>
</dbReference>
<dbReference type="PANTHER" id="PTHR43880">
    <property type="entry name" value="ALCOHOL DEHYDROGENASE"/>
    <property type="match status" value="1"/>
</dbReference>
<dbReference type="Gene3D" id="3.40.50.720">
    <property type="entry name" value="NAD(P)-binding Rossmann-like Domain"/>
    <property type="match status" value="1"/>
</dbReference>
<dbReference type="InterPro" id="IPR013154">
    <property type="entry name" value="ADH-like_N"/>
</dbReference>
<keyword evidence="9" id="KW-1185">Reference proteome</keyword>
<proteinExistence type="inferred from homology"/>
<evidence type="ECO:0000256" key="6">
    <source>
        <dbReference type="RuleBase" id="RU361277"/>
    </source>
</evidence>
<evidence type="ECO:0000256" key="3">
    <source>
        <dbReference type="ARBA" id="ARBA00022833"/>
    </source>
</evidence>
<dbReference type="FunFam" id="3.40.50.720:FF:001160">
    <property type="entry name" value="Alcohol dehydrogenase 1"/>
    <property type="match status" value="1"/>
</dbReference>
<feature type="domain" description="Enoyl reductase (ER)" evidence="7">
    <location>
        <begin position="18"/>
        <end position="369"/>
    </location>
</feature>
<keyword evidence="4" id="KW-0560">Oxidoreductase</keyword>
<dbReference type="SUPFAM" id="SSF50129">
    <property type="entry name" value="GroES-like"/>
    <property type="match status" value="2"/>
</dbReference>
<dbReference type="AlphaFoldDB" id="A0A3Q4AN85"/>
<dbReference type="Gene3D" id="3.90.180.10">
    <property type="entry name" value="Medium-chain alcohol dehydrogenases, catalytic domain"/>
    <property type="match status" value="1"/>
</dbReference>
<evidence type="ECO:0000256" key="2">
    <source>
        <dbReference type="ARBA" id="ARBA00022723"/>
    </source>
</evidence>
<dbReference type="FunFam" id="3.90.180.10:FF:000067">
    <property type="entry name" value="alcohol dehydrogenase 1-like isoform X1"/>
    <property type="match status" value="1"/>
</dbReference>
<dbReference type="InterPro" id="IPR020843">
    <property type="entry name" value="ER"/>
</dbReference>
<accession>A0A3Q4AN85</accession>
<keyword evidence="2 6" id="KW-0479">Metal-binding</keyword>
<evidence type="ECO:0000313" key="9">
    <source>
        <dbReference type="Proteomes" id="UP000261620"/>
    </source>
</evidence>
<keyword evidence="3 6" id="KW-0862">Zinc</keyword>
<dbReference type="GO" id="GO:0046294">
    <property type="term" value="P:formaldehyde catabolic process"/>
    <property type="evidence" value="ECO:0007669"/>
    <property type="project" value="TreeGrafter"/>
</dbReference>
<dbReference type="GO" id="GO:0051903">
    <property type="term" value="F:S-(hydroxymethyl)glutathione dehydrogenase [NAD(P)+] activity"/>
    <property type="evidence" value="ECO:0007669"/>
    <property type="project" value="TreeGrafter"/>
</dbReference>
<name>A0A3Q4AN85_MOLML</name>
<dbReference type="SMART" id="SM00829">
    <property type="entry name" value="PKS_ER"/>
    <property type="match status" value="1"/>
</dbReference>
<evidence type="ECO:0000256" key="1">
    <source>
        <dbReference type="ARBA" id="ARBA00001947"/>
    </source>
</evidence>
<sequence length="374" mass="40140">TDSLGYMTIKCKAAVAWEPNKPLVIEEIEVAPPEANEVRIKIVATGVCHTDLYHLFEGMHKEGFPVVLGHEGAGIVESIGPGVTEFQPGDKVIPLFISQCGECRFCKSPKTNQAADKYDVMSLAESRFTCRGQKVLQFMGTSTFSEYTVVNEMAVAKIDPMAPLDKVCLLGCGICTGYGAAVNTAKVEPGSTCAVFGLGAVGLAAVMGCKAAGAKKIIAVDINPEKFEKGKVFGATDFVNPKDHDKPISQVLSEMTNGGVDFSLECVGNVAVMRSALESCVKGWGVSVLVGWTDLHDFAARPIQLIAGRTWKGSLFGGFKSKDGVPQMVKAYLNKTVKIDEFITHKMALDQVNDAIELMKHGKCIRTVLKVSPQ</sequence>
<comment type="cofactor">
    <cofactor evidence="1 6">
        <name>Zn(2+)</name>
        <dbReference type="ChEBI" id="CHEBI:29105"/>
    </cofactor>
</comment>
<dbReference type="Pfam" id="PF08240">
    <property type="entry name" value="ADH_N"/>
    <property type="match status" value="1"/>
</dbReference>